<dbReference type="AlphaFoldDB" id="A0A225VK17"/>
<dbReference type="OrthoDB" id="73683at2759"/>
<dbReference type="SUPFAM" id="SSF48403">
    <property type="entry name" value="Ankyrin repeat"/>
    <property type="match status" value="1"/>
</dbReference>
<evidence type="ECO:0000256" key="2">
    <source>
        <dbReference type="ARBA" id="ARBA00023043"/>
    </source>
</evidence>
<keyword evidence="1" id="KW-0677">Repeat</keyword>
<dbReference type="SMART" id="SM00248">
    <property type="entry name" value="ANK"/>
    <property type="match status" value="3"/>
</dbReference>
<organism evidence="4 5">
    <name type="scientific">Phytophthora megakarya</name>
    <dbReference type="NCBI Taxonomy" id="4795"/>
    <lineage>
        <taxon>Eukaryota</taxon>
        <taxon>Sar</taxon>
        <taxon>Stramenopiles</taxon>
        <taxon>Oomycota</taxon>
        <taxon>Peronosporomycetes</taxon>
        <taxon>Peronosporales</taxon>
        <taxon>Peronosporaceae</taxon>
        <taxon>Phytophthora</taxon>
    </lineage>
</organism>
<dbReference type="InterPro" id="IPR051637">
    <property type="entry name" value="Ank_repeat_dom-contain_49"/>
</dbReference>
<protein>
    <submittedName>
        <fullName evidence="4">Uncharacterized protein</fullName>
    </submittedName>
</protein>
<feature type="repeat" description="ANK" evidence="3">
    <location>
        <begin position="1"/>
        <end position="33"/>
    </location>
</feature>
<dbReference type="Proteomes" id="UP000198211">
    <property type="component" value="Unassembled WGS sequence"/>
</dbReference>
<dbReference type="Pfam" id="PF00023">
    <property type="entry name" value="Ank"/>
    <property type="match status" value="1"/>
</dbReference>
<dbReference type="PROSITE" id="PS50088">
    <property type="entry name" value="ANK_REPEAT"/>
    <property type="match status" value="3"/>
</dbReference>
<dbReference type="PROSITE" id="PS50297">
    <property type="entry name" value="ANK_REP_REGION"/>
    <property type="match status" value="3"/>
</dbReference>
<sequence length="144" mass="15079">DGWTALHNAVHNGHTDIILALLEGGADVGARSNVGRDGVLVLKNGNTALHLAAFNGNADVVKLLLAPSTIVKDVNSDGSTDGADVRKGVDVDAKNTRGNTALHEAAANGHMDVVLYLLDRNADIEAVNSVRFDNISSVQWISAF</sequence>
<evidence type="ECO:0000313" key="5">
    <source>
        <dbReference type="Proteomes" id="UP000198211"/>
    </source>
</evidence>
<evidence type="ECO:0000256" key="3">
    <source>
        <dbReference type="PROSITE-ProRule" id="PRU00023"/>
    </source>
</evidence>
<dbReference type="PRINTS" id="PR01415">
    <property type="entry name" value="ANKYRIN"/>
</dbReference>
<evidence type="ECO:0000256" key="1">
    <source>
        <dbReference type="ARBA" id="ARBA00022737"/>
    </source>
</evidence>
<dbReference type="Pfam" id="PF12796">
    <property type="entry name" value="Ank_2"/>
    <property type="match status" value="1"/>
</dbReference>
<name>A0A225VK17_9STRA</name>
<proteinExistence type="predicted"/>
<dbReference type="PANTHER" id="PTHR24180:SF45">
    <property type="entry name" value="POLY [ADP-RIBOSE] POLYMERASE TANKYRASE"/>
    <property type="match status" value="1"/>
</dbReference>
<evidence type="ECO:0000313" key="4">
    <source>
        <dbReference type="EMBL" id="OWZ05228.1"/>
    </source>
</evidence>
<dbReference type="InterPro" id="IPR002110">
    <property type="entry name" value="Ankyrin_rpt"/>
</dbReference>
<feature type="repeat" description="ANK" evidence="3">
    <location>
        <begin position="44"/>
        <end position="76"/>
    </location>
</feature>
<dbReference type="EMBL" id="NBNE01004544">
    <property type="protein sequence ID" value="OWZ05228.1"/>
    <property type="molecule type" value="Genomic_DNA"/>
</dbReference>
<keyword evidence="5" id="KW-1185">Reference proteome</keyword>
<dbReference type="PANTHER" id="PTHR24180">
    <property type="entry name" value="CYCLIN-DEPENDENT KINASE INHIBITOR 2C-RELATED"/>
    <property type="match status" value="1"/>
</dbReference>
<dbReference type="Gene3D" id="1.25.40.20">
    <property type="entry name" value="Ankyrin repeat-containing domain"/>
    <property type="match status" value="2"/>
</dbReference>
<accession>A0A225VK17</accession>
<feature type="non-terminal residue" evidence="4">
    <location>
        <position position="1"/>
    </location>
</feature>
<dbReference type="InterPro" id="IPR036770">
    <property type="entry name" value="Ankyrin_rpt-contain_sf"/>
</dbReference>
<gene>
    <name evidence="4" type="ORF">PHMEG_00022721</name>
</gene>
<dbReference type="STRING" id="4795.A0A225VK17"/>
<keyword evidence="2 3" id="KW-0040">ANK repeat</keyword>
<feature type="repeat" description="ANK" evidence="3">
    <location>
        <begin position="97"/>
        <end position="129"/>
    </location>
</feature>
<comment type="caution">
    <text evidence="4">The sequence shown here is derived from an EMBL/GenBank/DDBJ whole genome shotgun (WGS) entry which is preliminary data.</text>
</comment>
<reference evidence="5" key="1">
    <citation type="submission" date="2017-03" db="EMBL/GenBank/DDBJ databases">
        <title>Phytopthora megakarya and P. palmivora, two closely related causual agents of cacao black pod achieved similar genome size and gene model numbers by different mechanisms.</title>
        <authorList>
            <person name="Ali S."/>
            <person name="Shao J."/>
            <person name="Larry D.J."/>
            <person name="Kronmiller B."/>
            <person name="Shen D."/>
            <person name="Strem M.D."/>
            <person name="Melnick R.L."/>
            <person name="Guiltinan M.J."/>
            <person name="Tyler B.M."/>
            <person name="Meinhardt L.W."/>
            <person name="Bailey B.A."/>
        </authorList>
    </citation>
    <scope>NUCLEOTIDE SEQUENCE [LARGE SCALE GENOMIC DNA]</scope>
    <source>
        <strain evidence="5">zdho120</strain>
    </source>
</reference>